<accession>X1MHB5</accession>
<sequence>MNTSEINMQFYQNMRYPNSKISYKIYDCPLQKKDNMKRAFEMISNKTILDFYSINSNEEISVTCDSKNKIEEGLFIAGEGGPTNMSIMIGTIKLFQKQKFLNKSTKHVY</sequence>
<dbReference type="AlphaFoldDB" id="X1MHB5"/>
<gene>
    <name evidence="1" type="ORF">S06H3_18311</name>
</gene>
<organism evidence="1">
    <name type="scientific">marine sediment metagenome</name>
    <dbReference type="NCBI Taxonomy" id="412755"/>
    <lineage>
        <taxon>unclassified sequences</taxon>
        <taxon>metagenomes</taxon>
        <taxon>ecological metagenomes</taxon>
    </lineage>
</organism>
<comment type="caution">
    <text evidence="1">The sequence shown here is derived from an EMBL/GenBank/DDBJ whole genome shotgun (WGS) entry which is preliminary data.</text>
</comment>
<protein>
    <submittedName>
        <fullName evidence="1">Uncharacterized protein</fullName>
    </submittedName>
</protein>
<proteinExistence type="predicted"/>
<dbReference type="EMBL" id="BARV01009244">
    <property type="protein sequence ID" value="GAI14100.1"/>
    <property type="molecule type" value="Genomic_DNA"/>
</dbReference>
<evidence type="ECO:0000313" key="1">
    <source>
        <dbReference type="EMBL" id="GAI14100.1"/>
    </source>
</evidence>
<reference evidence="1" key="1">
    <citation type="journal article" date="2014" name="Front. Microbiol.">
        <title>High frequency of phylogenetically diverse reductive dehalogenase-homologous genes in deep subseafloor sedimentary metagenomes.</title>
        <authorList>
            <person name="Kawai M."/>
            <person name="Futagami T."/>
            <person name="Toyoda A."/>
            <person name="Takaki Y."/>
            <person name="Nishi S."/>
            <person name="Hori S."/>
            <person name="Arai W."/>
            <person name="Tsubouchi T."/>
            <person name="Morono Y."/>
            <person name="Uchiyama I."/>
            <person name="Ito T."/>
            <person name="Fujiyama A."/>
            <person name="Inagaki F."/>
            <person name="Takami H."/>
        </authorList>
    </citation>
    <scope>NUCLEOTIDE SEQUENCE</scope>
    <source>
        <strain evidence="1">Expedition CK06-06</strain>
    </source>
</reference>
<name>X1MHB5_9ZZZZ</name>